<accession>A0A9D4G3E8</accession>
<evidence type="ECO:0000313" key="2">
    <source>
        <dbReference type="EMBL" id="KAH3809442.1"/>
    </source>
</evidence>
<keyword evidence="4" id="KW-1185">Reference proteome</keyword>
<reference evidence="2" key="2">
    <citation type="submission" date="2020-11" db="EMBL/GenBank/DDBJ databases">
        <authorList>
            <person name="McCartney M.A."/>
            <person name="Auch B."/>
            <person name="Kono T."/>
            <person name="Mallez S."/>
            <person name="Becker A."/>
            <person name="Gohl D.M."/>
            <person name="Silverstein K.A.T."/>
            <person name="Koren S."/>
            <person name="Bechman K.B."/>
            <person name="Herman A."/>
            <person name="Abrahante J.E."/>
            <person name="Garbe J."/>
        </authorList>
    </citation>
    <scope>NUCLEOTIDE SEQUENCE</scope>
    <source>
        <strain evidence="2">Duluth1</strain>
        <tissue evidence="2">Whole animal</tissue>
    </source>
</reference>
<comment type="caution">
    <text evidence="2">The sequence shown here is derived from an EMBL/GenBank/DDBJ whole genome shotgun (WGS) entry which is preliminary data.</text>
</comment>
<sequence>MDACKAKQRSLKKEENANKPNATYPISDVVIDMLYDRGLLGGTSPKASLNTLGFNIFESLGFR</sequence>
<name>A0A9D4G3E8_DREPO</name>
<dbReference type="EMBL" id="JAIWYP010000006">
    <property type="protein sequence ID" value="KAH3809616.1"/>
    <property type="molecule type" value="Genomic_DNA"/>
</dbReference>
<dbReference type="AlphaFoldDB" id="A0A9D4G3E8"/>
<protein>
    <submittedName>
        <fullName evidence="2">Uncharacterized protein</fullName>
    </submittedName>
</protein>
<dbReference type="EMBL" id="JAIWYP010000006">
    <property type="protein sequence ID" value="KAH3809442.1"/>
    <property type="molecule type" value="Genomic_DNA"/>
</dbReference>
<organism evidence="2 4">
    <name type="scientific">Dreissena polymorpha</name>
    <name type="common">Zebra mussel</name>
    <name type="synonym">Mytilus polymorpha</name>
    <dbReference type="NCBI Taxonomy" id="45954"/>
    <lineage>
        <taxon>Eukaryota</taxon>
        <taxon>Metazoa</taxon>
        <taxon>Spiralia</taxon>
        <taxon>Lophotrochozoa</taxon>
        <taxon>Mollusca</taxon>
        <taxon>Bivalvia</taxon>
        <taxon>Autobranchia</taxon>
        <taxon>Heteroconchia</taxon>
        <taxon>Euheterodonta</taxon>
        <taxon>Imparidentia</taxon>
        <taxon>Neoheterodontei</taxon>
        <taxon>Myida</taxon>
        <taxon>Dreissenoidea</taxon>
        <taxon>Dreissenidae</taxon>
        <taxon>Dreissena</taxon>
    </lineage>
</organism>
<evidence type="ECO:0000256" key="1">
    <source>
        <dbReference type="SAM" id="MobiDB-lite"/>
    </source>
</evidence>
<evidence type="ECO:0000313" key="4">
    <source>
        <dbReference type="Proteomes" id="UP000828390"/>
    </source>
</evidence>
<evidence type="ECO:0000313" key="3">
    <source>
        <dbReference type="EMBL" id="KAH3809616.1"/>
    </source>
</evidence>
<feature type="compositionally biased region" description="Basic residues" evidence="1">
    <location>
        <begin position="1"/>
        <end position="10"/>
    </location>
</feature>
<feature type="region of interest" description="Disordered" evidence="1">
    <location>
        <begin position="1"/>
        <end position="22"/>
    </location>
</feature>
<dbReference type="Proteomes" id="UP000828390">
    <property type="component" value="Unassembled WGS sequence"/>
</dbReference>
<proteinExistence type="predicted"/>
<gene>
    <name evidence="2" type="ORF">DPMN_137811</name>
    <name evidence="3" type="ORF">DPMN_137990</name>
</gene>
<reference evidence="2" key="1">
    <citation type="journal article" date="2019" name="bioRxiv">
        <title>The Genome of the Zebra Mussel, Dreissena polymorpha: A Resource for Invasive Species Research.</title>
        <authorList>
            <person name="McCartney M.A."/>
            <person name="Auch B."/>
            <person name="Kono T."/>
            <person name="Mallez S."/>
            <person name="Zhang Y."/>
            <person name="Obille A."/>
            <person name="Becker A."/>
            <person name="Abrahante J.E."/>
            <person name="Garbe J."/>
            <person name="Badalamenti J.P."/>
            <person name="Herman A."/>
            <person name="Mangelson H."/>
            <person name="Liachko I."/>
            <person name="Sullivan S."/>
            <person name="Sone E.D."/>
            <person name="Koren S."/>
            <person name="Silverstein K.A.T."/>
            <person name="Beckman K.B."/>
            <person name="Gohl D.M."/>
        </authorList>
    </citation>
    <scope>NUCLEOTIDE SEQUENCE</scope>
    <source>
        <strain evidence="2">Duluth1</strain>
        <tissue evidence="2">Whole animal</tissue>
    </source>
</reference>